<evidence type="ECO:0000256" key="1">
    <source>
        <dbReference type="SAM" id="MobiDB-lite"/>
    </source>
</evidence>
<dbReference type="EMBL" id="KQ257456">
    <property type="protein sequence ID" value="KND00506.1"/>
    <property type="molecule type" value="Genomic_DNA"/>
</dbReference>
<evidence type="ECO:0000313" key="3">
    <source>
        <dbReference type="Proteomes" id="UP000053201"/>
    </source>
</evidence>
<feature type="region of interest" description="Disordered" evidence="1">
    <location>
        <begin position="1"/>
        <end position="34"/>
    </location>
</feature>
<evidence type="ECO:0000313" key="2">
    <source>
        <dbReference type="EMBL" id="KND00506.1"/>
    </source>
</evidence>
<feature type="compositionally biased region" description="Basic residues" evidence="1">
    <location>
        <begin position="112"/>
        <end position="128"/>
    </location>
</feature>
<name>A0A0L0HG96_SPIPD</name>
<feature type="compositionally biased region" description="Basic residues" evidence="1">
    <location>
        <begin position="167"/>
        <end position="177"/>
    </location>
</feature>
<proteinExistence type="predicted"/>
<dbReference type="VEuPathDB" id="FungiDB:SPPG_04819"/>
<protein>
    <submittedName>
        <fullName evidence="2">Uncharacterized protein</fullName>
    </submittedName>
</protein>
<feature type="region of interest" description="Disordered" evidence="1">
    <location>
        <begin position="261"/>
        <end position="302"/>
    </location>
</feature>
<feature type="compositionally biased region" description="Basic residues" evidence="1">
    <location>
        <begin position="198"/>
        <end position="224"/>
    </location>
</feature>
<dbReference type="OrthoDB" id="48562at2759"/>
<keyword evidence="3" id="KW-1185">Reference proteome</keyword>
<reference evidence="2 3" key="1">
    <citation type="submission" date="2009-08" db="EMBL/GenBank/DDBJ databases">
        <title>The Genome Sequence of Spizellomyces punctatus strain DAOM BR117.</title>
        <authorList>
            <consortium name="The Broad Institute Genome Sequencing Platform"/>
            <person name="Russ C."/>
            <person name="Cuomo C."/>
            <person name="Shea T."/>
            <person name="Young S.K."/>
            <person name="Zeng Q."/>
            <person name="Koehrsen M."/>
            <person name="Haas B."/>
            <person name="Borodovsky M."/>
            <person name="Guigo R."/>
            <person name="Alvarado L."/>
            <person name="Berlin A."/>
            <person name="Bochicchio J."/>
            <person name="Borenstein D."/>
            <person name="Chapman S."/>
            <person name="Chen Z."/>
            <person name="Engels R."/>
            <person name="Freedman E."/>
            <person name="Gellesch M."/>
            <person name="Goldberg J."/>
            <person name="Griggs A."/>
            <person name="Gujja S."/>
            <person name="Heiman D."/>
            <person name="Hepburn T."/>
            <person name="Howarth C."/>
            <person name="Jen D."/>
            <person name="Larson L."/>
            <person name="Lewis B."/>
            <person name="Mehta T."/>
            <person name="Park D."/>
            <person name="Pearson M."/>
            <person name="Roberts A."/>
            <person name="Saif S."/>
            <person name="Shenoy N."/>
            <person name="Sisk P."/>
            <person name="Stolte C."/>
            <person name="Sykes S."/>
            <person name="Thomson T."/>
            <person name="Walk T."/>
            <person name="White J."/>
            <person name="Yandava C."/>
            <person name="Burger G."/>
            <person name="Gray M.W."/>
            <person name="Holland P.W.H."/>
            <person name="King N."/>
            <person name="Lang F.B.F."/>
            <person name="Roger A.J."/>
            <person name="Ruiz-Trillo I."/>
            <person name="Lander E."/>
            <person name="Nusbaum C."/>
        </authorList>
    </citation>
    <scope>NUCLEOTIDE SEQUENCE [LARGE SCALE GENOMIC DNA]</scope>
    <source>
        <strain evidence="2 3">DAOM BR117</strain>
    </source>
</reference>
<dbReference type="Proteomes" id="UP000053201">
    <property type="component" value="Unassembled WGS sequence"/>
</dbReference>
<gene>
    <name evidence="2" type="ORF">SPPG_04819</name>
</gene>
<sequence>MGNVQATRQLEVSQSTPQNNRCREVPEGPDGRTQNASVVVQAKALATSHIQHHQTQKREHDVARVVACADDQQCLDHAKVSPGCPSASPYHHAQTTLQPYLCVQRMRDKRYSRSRTRSRSPARTRRYSSRSEHDATSLHHGHRRSRSKSGSPDRRRSSSHGAQPSKDRHRRKAHKRPTSVSGSSSSESSSSDTDTEKRRRKERKHKKHKHGKDKKSKKKSKRRSSALDGLGTGILSLVESELVNSAPKPSENSLINAHRYSTEPVKPPSTITLSSKGSVPLASSHPAGHGRRHVGAPQTREEYEKEQSVVKEVFDPFSGRMRYVCASLYFFFLHSVHGYFEHEIWRIF</sequence>
<feature type="region of interest" description="Disordered" evidence="1">
    <location>
        <begin position="104"/>
        <end position="228"/>
    </location>
</feature>
<feature type="compositionally biased region" description="Low complexity" evidence="1">
    <location>
        <begin position="179"/>
        <end position="191"/>
    </location>
</feature>
<dbReference type="RefSeq" id="XP_016608545.1">
    <property type="nucleotide sequence ID" value="XM_016753056.1"/>
</dbReference>
<feature type="compositionally biased region" description="Polar residues" evidence="1">
    <location>
        <begin position="1"/>
        <end position="20"/>
    </location>
</feature>
<dbReference type="AlphaFoldDB" id="A0A0L0HG96"/>
<organism evidence="2 3">
    <name type="scientific">Spizellomyces punctatus (strain DAOM BR117)</name>
    <dbReference type="NCBI Taxonomy" id="645134"/>
    <lineage>
        <taxon>Eukaryota</taxon>
        <taxon>Fungi</taxon>
        <taxon>Fungi incertae sedis</taxon>
        <taxon>Chytridiomycota</taxon>
        <taxon>Chytridiomycota incertae sedis</taxon>
        <taxon>Chytridiomycetes</taxon>
        <taxon>Spizellomycetales</taxon>
        <taxon>Spizellomycetaceae</taxon>
        <taxon>Spizellomyces</taxon>
    </lineage>
</organism>
<accession>A0A0L0HG96</accession>
<dbReference type="InParanoid" id="A0A0L0HG96"/>
<feature type="compositionally biased region" description="Basic and acidic residues" evidence="1">
    <location>
        <begin position="21"/>
        <end position="30"/>
    </location>
</feature>
<dbReference type="GeneID" id="27688249"/>